<organism evidence="1">
    <name type="scientific">Myoviridae sp. ct7Q419</name>
    <dbReference type="NCBI Taxonomy" id="2825038"/>
    <lineage>
        <taxon>Viruses</taxon>
        <taxon>Duplodnaviria</taxon>
        <taxon>Heunggongvirae</taxon>
        <taxon>Uroviricota</taxon>
        <taxon>Caudoviricetes</taxon>
    </lineage>
</organism>
<name>A0A8S5NZL2_9CAUD</name>
<dbReference type="EMBL" id="BK015294">
    <property type="protein sequence ID" value="DAD99831.1"/>
    <property type="molecule type" value="Genomic_DNA"/>
</dbReference>
<protein>
    <submittedName>
        <fullName evidence="1">Uncharacterized protein</fullName>
    </submittedName>
</protein>
<evidence type="ECO:0000313" key="1">
    <source>
        <dbReference type="EMBL" id="DAD99831.1"/>
    </source>
</evidence>
<reference evidence="1" key="1">
    <citation type="journal article" date="2021" name="Proc. Natl. Acad. Sci. U.S.A.">
        <title>A Catalog of Tens of Thousands of Viruses from Human Metagenomes Reveals Hidden Associations with Chronic Diseases.</title>
        <authorList>
            <person name="Tisza M.J."/>
            <person name="Buck C.B."/>
        </authorList>
    </citation>
    <scope>NUCLEOTIDE SEQUENCE</scope>
    <source>
        <strain evidence="1">Ct7Q419</strain>
    </source>
</reference>
<sequence length="151" mass="16566">MSVLKAHRSESKAEFVNVANKIYIQTIAFLSRLSSRYSRLVSKSVSELASEVVDHAEKANSIYPSDAARKELRKQHLLEARASLMALDVHLAHCYDLMMTNPSGCFTTGSGNSVGASDAKKKLEHMAQELGDLIDAENGLLTNVLKSDKSR</sequence>
<proteinExistence type="predicted"/>
<accession>A0A8S5NZL2</accession>